<dbReference type="InterPro" id="IPR013196">
    <property type="entry name" value="HTH_11"/>
</dbReference>
<dbReference type="InterPro" id="IPR036388">
    <property type="entry name" value="WH-like_DNA-bd_sf"/>
</dbReference>
<feature type="domain" description="Helix-turn-helix type 11" evidence="1">
    <location>
        <begin position="16"/>
        <end position="64"/>
    </location>
</feature>
<dbReference type="RefSeq" id="WP_110024356.1">
    <property type="nucleotide sequence ID" value="NZ_PDNZ01000012.1"/>
</dbReference>
<evidence type="ECO:0000259" key="3">
    <source>
        <dbReference type="Pfam" id="PF25583"/>
    </source>
</evidence>
<name>A0A317T2V0_9CHLB</name>
<feature type="domain" description="WYL" evidence="2">
    <location>
        <begin position="143"/>
        <end position="212"/>
    </location>
</feature>
<evidence type="ECO:0000313" key="4">
    <source>
        <dbReference type="EMBL" id="PWW81013.1"/>
    </source>
</evidence>
<dbReference type="Pfam" id="PF25583">
    <property type="entry name" value="WCX"/>
    <property type="match status" value="1"/>
</dbReference>
<proteinExistence type="predicted"/>
<keyword evidence="5" id="KW-1185">Reference proteome</keyword>
<dbReference type="EMBL" id="PDNZ01000012">
    <property type="protein sequence ID" value="PWW81013.1"/>
    <property type="molecule type" value="Genomic_DNA"/>
</dbReference>
<evidence type="ECO:0000259" key="1">
    <source>
        <dbReference type="Pfam" id="PF08279"/>
    </source>
</evidence>
<accession>A0A317T2V0</accession>
<dbReference type="InterPro" id="IPR057727">
    <property type="entry name" value="WCX_dom"/>
</dbReference>
<organism evidence="4 5">
    <name type="scientific">Prosthecochloris marina</name>
    <dbReference type="NCBI Taxonomy" id="2017681"/>
    <lineage>
        <taxon>Bacteria</taxon>
        <taxon>Pseudomonadati</taxon>
        <taxon>Chlorobiota</taxon>
        <taxon>Chlorobiia</taxon>
        <taxon>Chlorobiales</taxon>
        <taxon>Chlorobiaceae</taxon>
        <taxon>Prosthecochloris</taxon>
    </lineage>
</organism>
<sequence>MKQSRPPLVRMYFLDEQLRNNKYPNCTSVASYFEVHRKTIQRDVEYLRDMLRAPIEYDKKKKGYFYRENWLFLPSAFLEQDEAEALKATKKVLSQYRGTPYYNEVSRALDKVMQYLPGTLGESELFSIYSFEQPAGTHDVSHHFITLEDAIRQRLKVHVAYDAHSSGAVTERTIHPFRLHYSHGAQTWYLVAHCELRKDIRTFVVSRIKKLQLQKTHFNIPADFSVDEFLSKTFDQVVGETEQTVSVRFSAYQAPWIKERQWHPSQQITEHDDGCIAVHFRVSGLDAIKRWVMRYGKEAEVLEPQELRDMVRSEVQEMGVVYG</sequence>
<dbReference type="Pfam" id="PF08279">
    <property type="entry name" value="HTH_11"/>
    <property type="match status" value="1"/>
</dbReference>
<gene>
    <name evidence="4" type="ORF">CR164_12605</name>
</gene>
<evidence type="ECO:0000259" key="2">
    <source>
        <dbReference type="Pfam" id="PF13280"/>
    </source>
</evidence>
<dbReference type="PROSITE" id="PS52050">
    <property type="entry name" value="WYL"/>
    <property type="match status" value="1"/>
</dbReference>
<dbReference type="PANTHER" id="PTHR34580">
    <property type="match status" value="1"/>
</dbReference>
<protein>
    <submittedName>
        <fullName evidence="4">DNA-binding protein</fullName>
    </submittedName>
</protein>
<evidence type="ECO:0000313" key="5">
    <source>
        <dbReference type="Proteomes" id="UP000246278"/>
    </source>
</evidence>
<dbReference type="GO" id="GO:0003677">
    <property type="term" value="F:DNA binding"/>
    <property type="evidence" value="ECO:0007669"/>
    <property type="project" value="UniProtKB-KW"/>
</dbReference>
<dbReference type="Gene3D" id="1.10.10.10">
    <property type="entry name" value="Winged helix-like DNA-binding domain superfamily/Winged helix DNA-binding domain"/>
    <property type="match status" value="1"/>
</dbReference>
<dbReference type="AlphaFoldDB" id="A0A317T2V0"/>
<feature type="domain" description="WCX" evidence="3">
    <location>
        <begin position="243"/>
        <end position="318"/>
    </location>
</feature>
<dbReference type="InterPro" id="IPR051534">
    <property type="entry name" value="CBASS_pafABC_assoc_protein"/>
</dbReference>
<dbReference type="OrthoDB" id="43316at2"/>
<dbReference type="Pfam" id="PF13280">
    <property type="entry name" value="WYL"/>
    <property type="match status" value="1"/>
</dbReference>
<comment type="caution">
    <text evidence="4">The sequence shown here is derived from an EMBL/GenBank/DDBJ whole genome shotgun (WGS) entry which is preliminary data.</text>
</comment>
<keyword evidence="4" id="KW-0238">DNA-binding</keyword>
<dbReference type="Proteomes" id="UP000246278">
    <property type="component" value="Unassembled WGS sequence"/>
</dbReference>
<dbReference type="PANTHER" id="PTHR34580:SF9">
    <property type="entry name" value="SLL5097 PROTEIN"/>
    <property type="match status" value="1"/>
</dbReference>
<dbReference type="InterPro" id="IPR026881">
    <property type="entry name" value="WYL_dom"/>
</dbReference>
<reference evidence="5" key="1">
    <citation type="submission" date="2017-10" db="EMBL/GenBank/DDBJ databases">
        <authorList>
            <person name="Gaisin V.A."/>
            <person name="Rysina M.S."/>
            <person name="Grouzdev D.S."/>
        </authorList>
    </citation>
    <scope>NUCLEOTIDE SEQUENCE [LARGE SCALE GENOMIC DNA]</scope>
    <source>
        <strain evidence="5">V1</strain>
    </source>
</reference>